<gene>
    <name evidence="1" type="ORF">EWM64_g10259</name>
</gene>
<dbReference type="STRING" id="135208.A0A4Y9ZH56"/>
<dbReference type="AlphaFoldDB" id="A0A4Y9ZH56"/>
<dbReference type="Proteomes" id="UP000298061">
    <property type="component" value="Unassembled WGS sequence"/>
</dbReference>
<accession>A0A4Y9ZH56</accession>
<keyword evidence="2" id="KW-1185">Reference proteome</keyword>
<dbReference type="EMBL" id="SFCI01002577">
    <property type="protein sequence ID" value="TFY73754.1"/>
    <property type="molecule type" value="Genomic_DNA"/>
</dbReference>
<evidence type="ECO:0000313" key="2">
    <source>
        <dbReference type="Proteomes" id="UP000298061"/>
    </source>
</evidence>
<comment type="caution">
    <text evidence="1">The sequence shown here is derived from an EMBL/GenBank/DDBJ whole genome shotgun (WGS) entry which is preliminary data.</text>
</comment>
<reference evidence="1 2" key="1">
    <citation type="submission" date="2019-02" db="EMBL/GenBank/DDBJ databases">
        <title>Genome sequencing of the rare red list fungi Hericium alpestre (H. flagellum).</title>
        <authorList>
            <person name="Buettner E."/>
            <person name="Kellner H."/>
        </authorList>
    </citation>
    <scope>NUCLEOTIDE SEQUENCE [LARGE SCALE GENOMIC DNA]</scope>
    <source>
        <strain evidence="1 2">DSM 108284</strain>
    </source>
</reference>
<protein>
    <recommendedName>
        <fullName evidence="3">F-box domain-containing protein</fullName>
    </recommendedName>
</protein>
<sequence>MVAIFYDVVLDSRYSPLLRGGFGGFNFYHNWIVISHVCQIWRKIAIATPRLWEGISLINQDVTAVMLQRSGTSPILIDYNAWSDAEPPVSTLATALSHANRAIEIDLTMPPRGLQNLLDEYLTKPMPFLRELTIRISDEPADVTPCFLPPGCLEAAVVFP</sequence>
<name>A0A4Y9ZH56_9AGAM</name>
<organism evidence="1 2">
    <name type="scientific">Hericium alpestre</name>
    <dbReference type="NCBI Taxonomy" id="135208"/>
    <lineage>
        <taxon>Eukaryota</taxon>
        <taxon>Fungi</taxon>
        <taxon>Dikarya</taxon>
        <taxon>Basidiomycota</taxon>
        <taxon>Agaricomycotina</taxon>
        <taxon>Agaricomycetes</taxon>
        <taxon>Russulales</taxon>
        <taxon>Hericiaceae</taxon>
        <taxon>Hericium</taxon>
    </lineage>
</organism>
<proteinExistence type="predicted"/>
<evidence type="ECO:0008006" key="3">
    <source>
        <dbReference type="Google" id="ProtNLM"/>
    </source>
</evidence>
<evidence type="ECO:0000313" key="1">
    <source>
        <dbReference type="EMBL" id="TFY73754.1"/>
    </source>
</evidence>
<dbReference type="OrthoDB" id="3365698at2759"/>